<comment type="similarity">
    <text evidence="1">Belongs to the multicopper oxidase family.</text>
</comment>
<keyword evidence="11" id="KW-1185">Reference proteome</keyword>
<feature type="signal peptide" evidence="6">
    <location>
        <begin position="1"/>
        <end position="21"/>
    </location>
</feature>
<dbReference type="SMR" id="A0A482XR64"/>
<comment type="caution">
    <text evidence="10">The sequence shown here is derived from an EMBL/GenBank/DDBJ whole genome shotgun (WGS) entry which is preliminary data.</text>
</comment>
<keyword evidence="2" id="KW-0479">Metal-binding</keyword>
<feature type="domain" description="Plastocyanin-like" evidence="8">
    <location>
        <begin position="629"/>
        <end position="760"/>
    </location>
</feature>
<dbReference type="AlphaFoldDB" id="A0A482XR64"/>
<dbReference type="CDD" id="cd13858">
    <property type="entry name" value="CuRO_1_tcLCC2_insect_like"/>
    <property type="match status" value="1"/>
</dbReference>
<dbReference type="PROSITE" id="PS00079">
    <property type="entry name" value="MULTICOPPER_OXIDASE1"/>
    <property type="match status" value="1"/>
</dbReference>
<dbReference type="SUPFAM" id="SSF49503">
    <property type="entry name" value="Cupredoxins"/>
    <property type="match status" value="3"/>
</dbReference>
<sequence>MEVIGHMLLVCLVSSTSIIDARNTALHTGHTLYHHINVPDYVSRDRGVEEVANNHTATSRNETETVTANLPGTSGITADLPAARGITADTTISSPVTGYRRTAETKKSDDELGVRTRYNIDGYEHLFNESNSTDGHHVSGVDFQHHSVHGASSDLETTTEPEIETTTATDNGEEREGAEHHPCLRECRAGEAPMTCRYTFVVELYYAMSKACYNCSTNASDCYRYDCIAANGVKRPIIVVNRTIPGPSIEVCQHDRVIVDVHNHLMDETTSVHWHGHHQRGSPYMDGVPFITQCPVHPRNAFRYSYDAANAGTHFWHSHSGCQRTDGAVGNLIIRQPRSQDVHAHLYDADEPEHVINVMDWAHELGIAMFAAHYHSSGDNKPESILVNGRGRFFNDSQQLTHTPLAVFNVRQNVRYRFRLINAGNQNCPLELYIENHTMTILSSDGGDIQPIEAATLVSYAGERWDFVLNANATVGNYWIRFKGLMDCDERFTKAHQVAILRYHGAPEEDPTSKLSYHGPAKPHPKVNAMNVKLGEHGTVSVPELKAVNTMIKEDPNRKPVADHQFYIAYDFYPVDTPHYHKPHFYGFYDVQNKKERVYTPQFNRVSMHMPSEPLLSQRDDIDKDMFCDHKKLNNCTSQSCHCTNVIKIPLGDVVELILIDEGHTYNANHPFHLHGHAFRVVGMDRLGEETTLEQVRSLDKAGRLRRNLITAPLKDTVTVPDGGYTIVRFHATNPGYWLFHCHLEFHVEVGMAIIFQVGEHTDMPPVPKKFPTCGDYLQSDEDSKSAVVDNEIDFGDEYKNGHRKSAAMNASSSLHRNLFLSFVVTIVSIIVNSIT</sequence>
<reference evidence="10 11" key="1">
    <citation type="journal article" date="2017" name="Gigascience">
        <title>Genome sequence of the small brown planthopper, Laodelphax striatellus.</title>
        <authorList>
            <person name="Zhu J."/>
            <person name="Jiang F."/>
            <person name="Wang X."/>
            <person name="Yang P."/>
            <person name="Bao Y."/>
            <person name="Zhao W."/>
            <person name="Wang W."/>
            <person name="Lu H."/>
            <person name="Wang Q."/>
            <person name="Cui N."/>
            <person name="Li J."/>
            <person name="Chen X."/>
            <person name="Luo L."/>
            <person name="Yu J."/>
            <person name="Kang L."/>
            <person name="Cui F."/>
        </authorList>
    </citation>
    <scope>NUCLEOTIDE SEQUENCE [LARGE SCALE GENOMIC DNA]</scope>
    <source>
        <strain evidence="10">Lst14</strain>
    </source>
</reference>
<dbReference type="PANTHER" id="PTHR11709">
    <property type="entry name" value="MULTI-COPPER OXIDASE"/>
    <property type="match status" value="1"/>
</dbReference>
<dbReference type="CDD" id="cd13884">
    <property type="entry name" value="CuRO_2_tcLCC_insect_like"/>
    <property type="match status" value="1"/>
</dbReference>
<organism evidence="10 11">
    <name type="scientific">Laodelphax striatellus</name>
    <name type="common">Small brown planthopper</name>
    <name type="synonym">Delphax striatella</name>
    <dbReference type="NCBI Taxonomy" id="195883"/>
    <lineage>
        <taxon>Eukaryota</taxon>
        <taxon>Metazoa</taxon>
        <taxon>Ecdysozoa</taxon>
        <taxon>Arthropoda</taxon>
        <taxon>Hexapoda</taxon>
        <taxon>Insecta</taxon>
        <taxon>Pterygota</taxon>
        <taxon>Neoptera</taxon>
        <taxon>Paraneoptera</taxon>
        <taxon>Hemiptera</taxon>
        <taxon>Auchenorrhyncha</taxon>
        <taxon>Fulgoroidea</taxon>
        <taxon>Delphacidae</taxon>
        <taxon>Criomorphinae</taxon>
        <taxon>Laodelphax</taxon>
    </lineage>
</organism>
<evidence type="ECO:0000259" key="9">
    <source>
        <dbReference type="Pfam" id="PF07732"/>
    </source>
</evidence>
<dbReference type="GO" id="GO:0005886">
    <property type="term" value="C:plasma membrane"/>
    <property type="evidence" value="ECO:0007669"/>
    <property type="project" value="TreeGrafter"/>
</dbReference>
<dbReference type="Pfam" id="PF07732">
    <property type="entry name" value="Cu-oxidase_3"/>
    <property type="match status" value="1"/>
</dbReference>
<dbReference type="Gene3D" id="2.60.40.420">
    <property type="entry name" value="Cupredoxins - blue copper proteins"/>
    <property type="match status" value="3"/>
</dbReference>
<dbReference type="InterPro" id="IPR011707">
    <property type="entry name" value="Cu-oxidase-like_N"/>
</dbReference>
<dbReference type="Pfam" id="PF00394">
    <property type="entry name" value="Cu-oxidase"/>
    <property type="match status" value="1"/>
</dbReference>
<evidence type="ECO:0000259" key="8">
    <source>
        <dbReference type="Pfam" id="PF07731"/>
    </source>
</evidence>
<evidence type="ECO:0000256" key="2">
    <source>
        <dbReference type="ARBA" id="ARBA00022723"/>
    </source>
</evidence>
<dbReference type="Pfam" id="PF07731">
    <property type="entry name" value="Cu-oxidase_2"/>
    <property type="match status" value="1"/>
</dbReference>
<gene>
    <name evidence="10" type="ORF">LSTR_LSTR010259</name>
</gene>
<dbReference type="CDD" id="cd13905">
    <property type="entry name" value="CuRO_3_tcLLC2_insect_like"/>
    <property type="match status" value="1"/>
</dbReference>
<dbReference type="OrthoDB" id="2121828at2759"/>
<evidence type="ECO:0000256" key="6">
    <source>
        <dbReference type="SAM" id="SignalP"/>
    </source>
</evidence>
<dbReference type="GO" id="GO:0016491">
    <property type="term" value="F:oxidoreductase activity"/>
    <property type="evidence" value="ECO:0007669"/>
    <property type="project" value="UniProtKB-KW"/>
</dbReference>
<evidence type="ECO:0000256" key="4">
    <source>
        <dbReference type="ARBA" id="ARBA00023008"/>
    </source>
</evidence>
<dbReference type="PROSITE" id="PS00080">
    <property type="entry name" value="MULTICOPPER_OXIDASE2"/>
    <property type="match status" value="1"/>
</dbReference>
<keyword evidence="6" id="KW-0732">Signal</keyword>
<evidence type="ECO:0000256" key="1">
    <source>
        <dbReference type="ARBA" id="ARBA00010609"/>
    </source>
</evidence>
<proteinExistence type="inferred from homology"/>
<dbReference type="STRING" id="195883.A0A482XR64"/>
<dbReference type="InterPro" id="IPR008972">
    <property type="entry name" value="Cupredoxin"/>
</dbReference>
<dbReference type="FunFam" id="2.60.40.420:FF:000045">
    <property type="entry name" value="Laccase 2"/>
    <property type="match status" value="1"/>
</dbReference>
<keyword evidence="4" id="KW-0186">Copper</keyword>
<evidence type="ECO:0000256" key="5">
    <source>
        <dbReference type="SAM" id="MobiDB-lite"/>
    </source>
</evidence>
<dbReference type="InParanoid" id="A0A482XR64"/>
<evidence type="ECO:0000256" key="3">
    <source>
        <dbReference type="ARBA" id="ARBA00023002"/>
    </source>
</evidence>
<feature type="chain" id="PRO_5019759727" evidence="6">
    <location>
        <begin position="22"/>
        <end position="836"/>
    </location>
</feature>
<dbReference type="GO" id="GO:0005507">
    <property type="term" value="F:copper ion binding"/>
    <property type="evidence" value="ECO:0007669"/>
    <property type="project" value="InterPro"/>
</dbReference>
<dbReference type="InterPro" id="IPR045087">
    <property type="entry name" value="Cu-oxidase_fam"/>
</dbReference>
<name>A0A482XR64_LAOST</name>
<dbReference type="PANTHER" id="PTHR11709:SF394">
    <property type="entry name" value="FI03373P-RELATED"/>
    <property type="match status" value="1"/>
</dbReference>
<dbReference type="InterPro" id="IPR011706">
    <property type="entry name" value="Cu-oxidase_C"/>
</dbReference>
<keyword evidence="3" id="KW-0560">Oxidoreductase</keyword>
<feature type="region of interest" description="Disordered" evidence="5">
    <location>
        <begin position="150"/>
        <end position="177"/>
    </location>
</feature>
<dbReference type="InterPro" id="IPR033138">
    <property type="entry name" value="Cu_oxidase_CS"/>
</dbReference>
<evidence type="ECO:0000259" key="7">
    <source>
        <dbReference type="Pfam" id="PF00394"/>
    </source>
</evidence>
<dbReference type="Proteomes" id="UP000291343">
    <property type="component" value="Unassembled WGS sequence"/>
</dbReference>
<dbReference type="FunCoup" id="A0A482XR64">
    <property type="interactions" value="26"/>
</dbReference>
<dbReference type="EMBL" id="QKKF02002576">
    <property type="protein sequence ID" value="RZF48296.1"/>
    <property type="molecule type" value="Genomic_DNA"/>
</dbReference>
<feature type="domain" description="Plastocyanin-like" evidence="9">
    <location>
        <begin position="230"/>
        <end position="338"/>
    </location>
</feature>
<dbReference type="FunFam" id="2.60.40.420:FF:000031">
    <property type="entry name" value="Laccase-2 isoform A"/>
    <property type="match status" value="1"/>
</dbReference>
<dbReference type="GO" id="GO:0006826">
    <property type="term" value="P:iron ion transport"/>
    <property type="evidence" value="ECO:0007669"/>
    <property type="project" value="TreeGrafter"/>
</dbReference>
<evidence type="ECO:0000313" key="10">
    <source>
        <dbReference type="EMBL" id="RZF48296.1"/>
    </source>
</evidence>
<accession>A0A482XR64</accession>
<feature type="domain" description="Plastocyanin-like" evidence="7">
    <location>
        <begin position="354"/>
        <end position="506"/>
    </location>
</feature>
<dbReference type="InterPro" id="IPR001117">
    <property type="entry name" value="Cu-oxidase_2nd"/>
</dbReference>
<dbReference type="InterPro" id="IPR002355">
    <property type="entry name" value="Cu_oxidase_Cu_BS"/>
</dbReference>
<evidence type="ECO:0000313" key="11">
    <source>
        <dbReference type="Proteomes" id="UP000291343"/>
    </source>
</evidence>
<protein>
    <submittedName>
        <fullName evidence="10">Uncharacterized protein</fullName>
    </submittedName>
</protein>